<protein>
    <submittedName>
        <fullName evidence="3">Response regulator</fullName>
    </submittedName>
</protein>
<dbReference type="CDD" id="cd17557">
    <property type="entry name" value="REC_Rcp-like"/>
    <property type="match status" value="1"/>
</dbReference>
<dbReference type="PANTHER" id="PTHR44520">
    <property type="entry name" value="RESPONSE REGULATOR RCP1-RELATED"/>
    <property type="match status" value="1"/>
</dbReference>
<reference evidence="3 4" key="1">
    <citation type="submission" date="2018-11" db="EMBL/GenBank/DDBJ databases">
        <authorList>
            <person name="Zhou Z."/>
            <person name="Wang G."/>
        </authorList>
    </citation>
    <scope>NUCLEOTIDE SEQUENCE [LARGE SCALE GENOMIC DNA]</scope>
    <source>
        <strain evidence="3 4">KCTC42998</strain>
    </source>
</reference>
<evidence type="ECO:0000313" key="3">
    <source>
        <dbReference type="EMBL" id="RRB14732.1"/>
    </source>
</evidence>
<comment type="caution">
    <text evidence="3">The sequence shown here is derived from an EMBL/GenBank/DDBJ whole genome shotgun (WGS) entry which is preliminary data.</text>
</comment>
<dbReference type="Gene3D" id="3.40.50.2300">
    <property type="match status" value="1"/>
</dbReference>
<dbReference type="InterPro" id="IPR011006">
    <property type="entry name" value="CheY-like_superfamily"/>
</dbReference>
<keyword evidence="4" id="KW-1185">Reference proteome</keyword>
<dbReference type="InterPro" id="IPR001789">
    <property type="entry name" value="Sig_transdc_resp-reg_receiver"/>
</dbReference>
<accession>A0A3P1CN45</accession>
<dbReference type="InterPro" id="IPR052893">
    <property type="entry name" value="TCS_response_regulator"/>
</dbReference>
<dbReference type="Proteomes" id="UP000274271">
    <property type="component" value="Unassembled WGS sequence"/>
</dbReference>
<dbReference type="OrthoDB" id="7631574at2"/>
<evidence type="ECO:0000259" key="2">
    <source>
        <dbReference type="PROSITE" id="PS50110"/>
    </source>
</evidence>
<keyword evidence="1" id="KW-0597">Phosphoprotein</keyword>
<proteinExistence type="predicted"/>
<evidence type="ECO:0000313" key="4">
    <source>
        <dbReference type="Proteomes" id="UP000274271"/>
    </source>
</evidence>
<dbReference type="SMART" id="SM00448">
    <property type="entry name" value="REC"/>
    <property type="match status" value="1"/>
</dbReference>
<dbReference type="PANTHER" id="PTHR44520:SF2">
    <property type="entry name" value="RESPONSE REGULATOR RCP1"/>
    <property type="match status" value="1"/>
</dbReference>
<dbReference type="RefSeq" id="WP_124906197.1">
    <property type="nucleotide sequence ID" value="NZ_RQJP01000002.1"/>
</dbReference>
<name>A0A3P1CN45_9BACT</name>
<sequence>MRNRPVIAVVDDDEDDLFLIQEAFKVCLKEEKVVIASSGMDLLSRLETLPILPSFLLLDLNMPLMSGFEVLATLRADPRYNLMPVLIFSTSNEQPDIDRAYELGANSYVKKPSSFNDYKSVVEDLCNFWLRIASTPSSRIYQ</sequence>
<dbReference type="AlphaFoldDB" id="A0A3P1CN45"/>
<dbReference type="GO" id="GO:0000160">
    <property type="term" value="P:phosphorelay signal transduction system"/>
    <property type="evidence" value="ECO:0007669"/>
    <property type="project" value="InterPro"/>
</dbReference>
<dbReference type="EMBL" id="RQJP01000002">
    <property type="protein sequence ID" value="RRB14732.1"/>
    <property type="molecule type" value="Genomic_DNA"/>
</dbReference>
<gene>
    <name evidence="3" type="ORF">EHT87_09175</name>
</gene>
<dbReference type="SUPFAM" id="SSF52172">
    <property type="entry name" value="CheY-like"/>
    <property type="match status" value="1"/>
</dbReference>
<organism evidence="3 4">
    <name type="scientific">Larkinella knui</name>
    <dbReference type="NCBI Taxonomy" id="2025310"/>
    <lineage>
        <taxon>Bacteria</taxon>
        <taxon>Pseudomonadati</taxon>
        <taxon>Bacteroidota</taxon>
        <taxon>Cytophagia</taxon>
        <taxon>Cytophagales</taxon>
        <taxon>Spirosomataceae</taxon>
        <taxon>Larkinella</taxon>
    </lineage>
</organism>
<dbReference type="Pfam" id="PF00072">
    <property type="entry name" value="Response_reg"/>
    <property type="match status" value="1"/>
</dbReference>
<feature type="modified residue" description="4-aspartylphosphate" evidence="1">
    <location>
        <position position="59"/>
    </location>
</feature>
<evidence type="ECO:0000256" key="1">
    <source>
        <dbReference type="PROSITE-ProRule" id="PRU00169"/>
    </source>
</evidence>
<dbReference type="PROSITE" id="PS50110">
    <property type="entry name" value="RESPONSE_REGULATORY"/>
    <property type="match status" value="1"/>
</dbReference>
<feature type="domain" description="Response regulatory" evidence="2">
    <location>
        <begin position="6"/>
        <end position="126"/>
    </location>
</feature>